<evidence type="ECO:0000256" key="1">
    <source>
        <dbReference type="SAM" id="Coils"/>
    </source>
</evidence>
<dbReference type="EMBL" id="JANBOJ010000416">
    <property type="protein sequence ID" value="KAJ1719365.1"/>
    <property type="molecule type" value="Genomic_DNA"/>
</dbReference>
<comment type="caution">
    <text evidence="2">The sequence shown here is derived from an EMBL/GenBank/DDBJ whole genome shotgun (WGS) entry which is preliminary data.</text>
</comment>
<dbReference type="InterPro" id="IPR016024">
    <property type="entry name" value="ARM-type_fold"/>
</dbReference>
<keyword evidence="3" id="KW-1185">Reference proteome</keyword>
<reference evidence="2" key="1">
    <citation type="submission" date="2022-07" db="EMBL/GenBank/DDBJ databases">
        <title>Phylogenomic reconstructions and comparative analyses of Kickxellomycotina fungi.</title>
        <authorList>
            <person name="Reynolds N.K."/>
            <person name="Stajich J.E."/>
            <person name="Barry K."/>
            <person name="Grigoriev I.V."/>
            <person name="Crous P."/>
            <person name="Smith M.E."/>
        </authorList>
    </citation>
    <scope>NUCLEOTIDE SEQUENCE</scope>
    <source>
        <strain evidence="2">NBRC 32514</strain>
    </source>
</reference>
<dbReference type="SUPFAM" id="SSF48371">
    <property type="entry name" value="ARM repeat"/>
    <property type="match status" value="1"/>
</dbReference>
<gene>
    <name evidence="2" type="ORF">LPJ53_005864</name>
</gene>
<dbReference type="Proteomes" id="UP001149813">
    <property type="component" value="Unassembled WGS sequence"/>
</dbReference>
<organism evidence="2 3">
    <name type="scientific">Coemansia erecta</name>
    <dbReference type="NCBI Taxonomy" id="147472"/>
    <lineage>
        <taxon>Eukaryota</taxon>
        <taxon>Fungi</taxon>
        <taxon>Fungi incertae sedis</taxon>
        <taxon>Zoopagomycota</taxon>
        <taxon>Kickxellomycotina</taxon>
        <taxon>Kickxellomycetes</taxon>
        <taxon>Kickxellales</taxon>
        <taxon>Kickxellaceae</taxon>
        <taxon>Coemansia</taxon>
    </lineage>
</organism>
<proteinExistence type="predicted"/>
<feature type="non-terminal residue" evidence="2">
    <location>
        <position position="1"/>
    </location>
</feature>
<keyword evidence="1" id="KW-0175">Coiled coil</keyword>
<accession>A0A9W8CMQ0</accession>
<feature type="coiled-coil region" evidence="1">
    <location>
        <begin position="741"/>
        <end position="852"/>
    </location>
</feature>
<protein>
    <submittedName>
        <fullName evidence="2">Uncharacterized protein</fullName>
    </submittedName>
</protein>
<name>A0A9W8CMQ0_9FUNG</name>
<dbReference type="AlphaFoldDB" id="A0A9W8CMQ0"/>
<dbReference type="OrthoDB" id="5591338at2759"/>
<sequence length="932" mass="101442">TASVDDGDSSRSTSTRTGSAANPLELIVSALARRTPLTQLLASSSDIRATLRLFDLSYIDILASLEHTEKRKHQQQHGESHDEWEGAMHAADSNGIHILDSLSAHLCSPQGNALLADCLDGSDNAQISERIVQCLLQRIRDSKDVDRGLRELFTAARIPNGPWLRELLDALANGILDSTAANEGCTQLLCLLAQVLEEYGADALRLVASLETLRRLARHIIKLLSEPQPTVAASALHALTRLLLLAPSASSGRPSPLTILSDSLRGKLFDEAHFGRTMLLASDLCQNCTGEDPSELLVLDSIAGMVSCIALHTGQNAANSATPLQLTEMAPAIRHLVILARENRQYLHPLLKIVNCVLTTQDQNKPLVDLLFQSSQLVSVVTDDDVGSVVAEMFDMVISGLEDAPYTMPSFSGERGWPRVSSDECGGGWLVNANRKQRTQVVDFLANALRLSATTHDSEACMSDELMQAIASAVVDTNITANDQQKSPEVFVSTYFWAVRPVLEIAVELVRKSEVFASCWQSWFDGAQETRAWAVDVCATAATNPGELLGDAMSRDMVTVGDDRSVGSDDPYIEQKNRLADPRIAAAVATPAESVRSSLSSGTVSPHPQPSSRMLNASPVIGIDMMRAASSTTPASLTLQIPSNSTTVIPTANQVVARSNLHTVVLRQWARVCETEMAFKLVSASATAESDENIVKRVFVILASARRQLDAYGHSVHPLLVSMSAVDMQRQLHAKAVQELSASYAASIADERENREDAEQEISEMRKELDKTVSQLEHVTMSLQQASVYADSLKAEAMQLADLKSELLAQCQTHERDVQEWKQECIGTRAQLEAAEAQIEEMDRKLRADTEAYQKQVSEVTSAQGVLRETAAGLERALGDAVARLRVLEMQSLAERATSDELRGKNAAMAAHLTEYLKIAESMHSLSRLQHN</sequence>
<evidence type="ECO:0000313" key="3">
    <source>
        <dbReference type="Proteomes" id="UP001149813"/>
    </source>
</evidence>
<evidence type="ECO:0000313" key="2">
    <source>
        <dbReference type="EMBL" id="KAJ1719365.1"/>
    </source>
</evidence>